<keyword evidence="3" id="KW-1185">Reference proteome</keyword>
<feature type="region of interest" description="Disordered" evidence="1">
    <location>
        <begin position="20"/>
        <end position="39"/>
    </location>
</feature>
<evidence type="ECO:0000313" key="2">
    <source>
        <dbReference type="EMBL" id="VEL24532.1"/>
    </source>
</evidence>
<accession>A0A3S5BHK6</accession>
<dbReference type="AlphaFoldDB" id="A0A3S5BHK6"/>
<comment type="caution">
    <text evidence="2">The sequence shown here is derived from an EMBL/GenBank/DDBJ whole genome shotgun (WGS) entry which is preliminary data.</text>
</comment>
<protein>
    <submittedName>
        <fullName evidence="2">Uncharacterized protein</fullName>
    </submittedName>
</protein>
<evidence type="ECO:0000313" key="3">
    <source>
        <dbReference type="Proteomes" id="UP000784294"/>
    </source>
</evidence>
<evidence type="ECO:0000256" key="1">
    <source>
        <dbReference type="SAM" id="MobiDB-lite"/>
    </source>
</evidence>
<gene>
    <name evidence="2" type="ORF">PXEA_LOCUS17972</name>
</gene>
<dbReference type="Proteomes" id="UP000784294">
    <property type="component" value="Unassembled WGS sequence"/>
</dbReference>
<proteinExistence type="predicted"/>
<dbReference type="EMBL" id="CAAALY010068221">
    <property type="protein sequence ID" value="VEL24532.1"/>
    <property type="molecule type" value="Genomic_DNA"/>
</dbReference>
<organism evidence="2 3">
    <name type="scientific">Protopolystoma xenopodis</name>
    <dbReference type="NCBI Taxonomy" id="117903"/>
    <lineage>
        <taxon>Eukaryota</taxon>
        <taxon>Metazoa</taxon>
        <taxon>Spiralia</taxon>
        <taxon>Lophotrochozoa</taxon>
        <taxon>Platyhelminthes</taxon>
        <taxon>Monogenea</taxon>
        <taxon>Polyopisthocotylea</taxon>
        <taxon>Polystomatidea</taxon>
        <taxon>Polystomatidae</taxon>
        <taxon>Protopolystoma</taxon>
    </lineage>
</organism>
<reference evidence="2" key="1">
    <citation type="submission" date="2018-11" db="EMBL/GenBank/DDBJ databases">
        <authorList>
            <consortium name="Pathogen Informatics"/>
        </authorList>
    </citation>
    <scope>NUCLEOTIDE SEQUENCE</scope>
</reference>
<name>A0A3S5BHK6_9PLAT</name>
<sequence length="159" mass="17285">MQPRLSSGLRPCTACRDWASRPGGTLPRSRGPPRSHVAPGRQLQVSRVFTAPRRLGENQYVLTAHSNNQAPAAFRLGWADGRMGGWAGGRHRGIRQKCSSCQAGWHVGIESQTPRSIPLACTNQRRACRANVPPSRLPSSDWLGADSHEAVQLTPVSSM</sequence>